<evidence type="ECO:0000256" key="1">
    <source>
        <dbReference type="SAM" id="SignalP"/>
    </source>
</evidence>
<keyword evidence="3" id="KW-1185">Reference proteome</keyword>
<dbReference type="Proteomes" id="UP000501466">
    <property type="component" value="Chromosome"/>
</dbReference>
<keyword evidence="1" id="KW-0732">Signal</keyword>
<reference evidence="3" key="1">
    <citation type="submission" date="2019-11" db="EMBL/GenBank/DDBJ databases">
        <title>Isolation and characterization of two novel species in the genus Thiomicrorhabdus.</title>
        <authorList>
            <person name="Mochizuki J."/>
            <person name="Kojima H."/>
            <person name="Fukui M."/>
        </authorList>
    </citation>
    <scope>NUCLEOTIDE SEQUENCE [LARGE SCALE GENOMIC DNA]</scope>
    <source>
        <strain evidence="3">AkT22</strain>
    </source>
</reference>
<feature type="signal peptide" evidence="1">
    <location>
        <begin position="1"/>
        <end position="25"/>
    </location>
</feature>
<dbReference type="PANTHER" id="PTHR35841">
    <property type="entry name" value="PHOSPHONATES-BINDING PERIPLASMIC PROTEIN"/>
    <property type="match status" value="1"/>
</dbReference>
<dbReference type="SUPFAM" id="SSF53850">
    <property type="entry name" value="Periplasmic binding protein-like II"/>
    <property type="match status" value="1"/>
</dbReference>
<organism evidence="2 3">
    <name type="scientific">Thiosulfativibrio zosterae</name>
    <dbReference type="NCBI Taxonomy" id="2675053"/>
    <lineage>
        <taxon>Bacteria</taxon>
        <taxon>Pseudomonadati</taxon>
        <taxon>Pseudomonadota</taxon>
        <taxon>Gammaproteobacteria</taxon>
        <taxon>Thiotrichales</taxon>
        <taxon>Piscirickettsiaceae</taxon>
        <taxon>Thiosulfativibrio</taxon>
    </lineage>
</organism>
<evidence type="ECO:0000313" key="2">
    <source>
        <dbReference type="EMBL" id="BBP42852.1"/>
    </source>
</evidence>
<accession>A0A6F8PL73</accession>
<dbReference type="Pfam" id="PF12974">
    <property type="entry name" value="Phosphonate-bd"/>
    <property type="match status" value="1"/>
</dbReference>
<sequence length="288" mass="31768">MVPLVRLVFFGVICTLGATSAAVMAKDSVPTYTFGIVPQQSASTLVKSWLPILKALEKETGFKLMFKTAPNIPEYEQRILRKEYDISYMNPYHYTIFSEKAGYKAFAMQGNKKIKGVLVARKDKLPMNLADLNNQEVAFPAPAAFAATVIPKAEMQKIGVTPLDKYTSSHESVYKTVAMGGAIAGGGIERTFANLEPAIRDQLAVFWTSKGYTPHAFAAIETVPWADVLKLQKAMLNLSNTPEGRKLLEAIKFKSIVAAQDSDWQDVRDLDIRLLDKMKQVSGSPNAN</sequence>
<gene>
    <name evidence="2" type="ORF">THMIRHAT_05980</name>
</gene>
<dbReference type="RefSeq" id="WP_198415242.1">
    <property type="nucleotide sequence ID" value="NZ_AP021888.1"/>
</dbReference>
<feature type="chain" id="PRO_5026343636" evidence="1">
    <location>
        <begin position="26"/>
        <end position="288"/>
    </location>
</feature>
<evidence type="ECO:0000313" key="3">
    <source>
        <dbReference type="Proteomes" id="UP000501466"/>
    </source>
</evidence>
<dbReference type="PANTHER" id="PTHR35841:SF1">
    <property type="entry name" value="PHOSPHONATES-BINDING PERIPLASMIC PROTEIN"/>
    <property type="match status" value="1"/>
</dbReference>
<dbReference type="EMBL" id="AP021888">
    <property type="protein sequence ID" value="BBP42852.1"/>
    <property type="molecule type" value="Genomic_DNA"/>
</dbReference>
<dbReference type="AlphaFoldDB" id="A0A6F8PL73"/>
<dbReference type="KEGG" id="tzo:THMIRHAT_05980"/>
<proteinExistence type="predicted"/>
<name>A0A6F8PL73_9GAMM</name>
<dbReference type="Gene3D" id="3.40.190.10">
    <property type="entry name" value="Periplasmic binding protein-like II"/>
    <property type="match status" value="2"/>
</dbReference>
<protein>
    <submittedName>
        <fullName evidence="2">Phosphate ABC transporter substrate-binding protein</fullName>
    </submittedName>
</protein>